<dbReference type="AlphaFoldDB" id="W8P2W4"/>
<evidence type="ECO:0000313" key="1">
    <source>
        <dbReference type="EMBL" id="AHL21725.1"/>
    </source>
</evidence>
<dbReference type="SUPFAM" id="SSF159071">
    <property type="entry name" value="TrmB C-terminal domain-like"/>
    <property type="match status" value="1"/>
</dbReference>
<dbReference type="GeneID" id="24959317"/>
<dbReference type="HOGENOM" id="CLU_1163842_0_0_2"/>
<proteinExistence type="predicted"/>
<dbReference type="eggNOG" id="arCOG03414">
    <property type="taxonomic scope" value="Archaea"/>
</dbReference>
<reference evidence="1 2" key="1">
    <citation type="submission" date="2014-02" db="EMBL/GenBank/DDBJ databases">
        <title>Genome Sequence of an Hyperthermophilic Archaeon, Thermococcus nautili 30-1, producing viral vesicles.</title>
        <authorList>
            <person name="Oberto J."/>
            <person name="Gaudin M."/>
            <person name="Cossu M."/>
            <person name="Gorlas A."/>
            <person name="Slesarev A."/>
            <person name="Marguet E."/>
            <person name="Forterre P."/>
        </authorList>
    </citation>
    <scope>NUCLEOTIDE SEQUENCE [LARGE SCALE GENOMIC DNA]</scope>
    <source>
        <strain evidence="1 2">30-1</strain>
    </source>
</reference>
<accession>W8P2W4</accession>
<gene>
    <name evidence="1" type="ORF">BD01_0094</name>
</gene>
<dbReference type="STRING" id="195522.BD01_0094"/>
<sequence length="224" mass="24674">MKIKANHIAVILIGLALVGFILNSQVQHYQGGEIYESANHAYGLLVRGFNVTIIVKTVDGKTIEGNLLSVRGSTISIVVNGTTYTVGGPEATREDIKAKLIRIVYHGKVYLYGVDPMEGKGSEVFSKLLPDQYYSVRYSGKIYIGDGITPIEIGKLKYMADYKTYGSITINHLGPNGAIITANMVPVQYLIKYLGNYTVYTYGLLYVNSDERNLPLKLVEVRGP</sequence>
<keyword evidence="2" id="KW-1185">Reference proteome</keyword>
<protein>
    <recommendedName>
        <fullName evidence="3">Transcription regulator TrmB C-terminal domain-containing protein</fullName>
    </recommendedName>
</protein>
<organism evidence="1 2">
    <name type="scientific">Thermococcus nautili</name>
    <dbReference type="NCBI Taxonomy" id="195522"/>
    <lineage>
        <taxon>Archaea</taxon>
        <taxon>Methanobacteriati</taxon>
        <taxon>Methanobacteriota</taxon>
        <taxon>Thermococci</taxon>
        <taxon>Thermococcales</taxon>
        <taxon>Thermococcaceae</taxon>
        <taxon>Thermococcus</taxon>
    </lineage>
</organism>
<dbReference type="Proteomes" id="UP000019434">
    <property type="component" value="Chromosome"/>
</dbReference>
<dbReference type="EMBL" id="CP007264">
    <property type="protein sequence ID" value="AHL21725.1"/>
    <property type="molecule type" value="Genomic_DNA"/>
</dbReference>
<name>W8P2W4_9EURY</name>
<dbReference type="OrthoDB" id="98054at2157"/>
<dbReference type="RefSeq" id="WP_042688803.1">
    <property type="nucleotide sequence ID" value="NZ_CP007264.1"/>
</dbReference>
<dbReference type="KEGG" id="tnu:BD01_0094"/>
<evidence type="ECO:0008006" key="3">
    <source>
        <dbReference type="Google" id="ProtNLM"/>
    </source>
</evidence>
<evidence type="ECO:0000313" key="2">
    <source>
        <dbReference type="Proteomes" id="UP000019434"/>
    </source>
</evidence>